<dbReference type="InterPro" id="IPR027392">
    <property type="entry name" value="TF_Znf"/>
</dbReference>
<name>A0A9W6KIG0_9ACTN</name>
<dbReference type="AlphaFoldDB" id="A0A9W6KIG0"/>
<reference evidence="3" key="1">
    <citation type="journal article" date="2014" name="Int. J. Syst. Evol. Microbiol.">
        <title>Complete genome sequence of Corynebacterium casei LMG S-19264T (=DSM 44701T), isolated from a smear-ripened cheese.</title>
        <authorList>
            <consortium name="US DOE Joint Genome Institute (JGI-PGF)"/>
            <person name="Walter F."/>
            <person name="Albersmeier A."/>
            <person name="Kalinowski J."/>
            <person name="Ruckert C."/>
        </authorList>
    </citation>
    <scope>NUCLEOTIDE SEQUENCE</scope>
    <source>
        <strain evidence="3">VKM Ac-1321</strain>
    </source>
</reference>
<evidence type="ECO:0000313" key="4">
    <source>
        <dbReference type="Proteomes" id="UP001143480"/>
    </source>
</evidence>
<feature type="domain" description="Transcription factor zinc-finger" evidence="2">
    <location>
        <begin position="3"/>
        <end position="42"/>
    </location>
</feature>
<keyword evidence="4" id="KW-1185">Reference proteome</keyword>
<dbReference type="Pfam" id="PF13453">
    <property type="entry name" value="Zn_ribbon_TFIIB"/>
    <property type="match status" value="1"/>
</dbReference>
<evidence type="ECO:0000259" key="2">
    <source>
        <dbReference type="Pfam" id="PF13453"/>
    </source>
</evidence>
<feature type="region of interest" description="Disordered" evidence="1">
    <location>
        <begin position="45"/>
        <end position="104"/>
    </location>
</feature>
<accession>A0A9W6KIG0</accession>
<organism evidence="3 4">
    <name type="scientific">Dactylosporangium matsuzakiense</name>
    <dbReference type="NCBI Taxonomy" id="53360"/>
    <lineage>
        <taxon>Bacteria</taxon>
        <taxon>Bacillati</taxon>
        <taxon>Actinomycetota</taxon>
        <taxon>Actinomycetes</taxon>
        <taxon>Micromonosporales</taxon>
        <taxon>Micromonosporaceae</taxon>
        <taxon>Dactylosporangium</taxon>
    </lineage>
</organism>
<dbReference type="EMBL" id="BSFP01000007">
    <property type="protein sequence ID" value="GLL00129.1"/>
    <property type="molecule type" value="Genomic_DNA"/>
</dbReference>
<feature type="compositionally biased region" description="Basic residues" evidence="1">
    <location>
        <begin position="84"/>
        <end position="95"/>
    </location>
</feature>
<comment type="caution">
    <text evidence="3">The sequence shown here is derived from an EMBL/GenBank/DDBJ whole genome shotgun (WGS) entry which is preliminary data.</text>
</comment>
<dbReference type="Proteomes" id="UP001143480">
    <property type="component" value="Unassembled WGS sequence"/>
</dbReference>
<protein>
    <recommendedName>
        <fullName evidence="2">Transcription factor zinc-finger domain-containing protein</fullName>
    </recommendedName>
</protein>
<evidence type="ECO:0000313" key="3">
    <source>
        <dbReference type="EMBL" id="GLL00129.1"/>
    </source>
</evidence>
<reference evidence="3" key="2">
    <citation type="submission" date="2023-01" db="EMBL/GenBank/DDBJ databases">
        <authorList>
            <person name="Sun Q."/>
            <person name="Evtushenko L."/>
        </authorList>
    </citation>
    <scope>NUCLEOTIDE SEQUENCE</scope>
    <source>
        <strain evidence="3">VKM Ac-1321</strain>
    </source>
</reference>
<feature type="compositionally biased region" description="Low complexity" evidence="1">
    <location>
        <begin position="65"/>
        <end position="75"/>
    </location>
</feature>
<sequence length="104" mass="12156">MMTCPKCRGEMRQFERSGVTVDQCLECRGIFLDRGELERLIDAEQAWQGRQTSHGGHPQQPYPQQPYQQPYPAQHGGYGGYGHYGHHKKHKRHHRESFFGELFD</sequence>
<evidence type="ECO:0000256" key="1">
    <source>
        <dbReference type="SAM" id="MobiDB-lite"/>
    </source>
</evidence>
<proteinExistence type="predicted"/>
<gene>
    <name evidence="3" type="ORF">GCM10017581_018690</name>
</gene>